<dbReference type="RefSeq" id="WP_380013547.1">
    <property type="nucleotide sequence ID" value="NZ_JBHLYR010000058.1"/>
</dbReference>
<proteinExistence type="predicted"/>
<evidence type="ECO:0000313" key="2">
    <source>
        <dbReference type="Proteomes" id="UP001589733"/>
    </source>
</evidence>
<organism evidence="1 2">
    <name type="scientific">Deinococcus oregonensis</name>
    <dbReference type="NCBI Taxonomy" id="1805970"/>
    <lineage>
        <taxon>Bacteria</taxon>
        <taxon>Thermotogati</taxon>
        <taxon>Deinococcota</taxon>
        <taxon>Deinococci</taxon>
        <taxon>Deinococcales</taxon>
        <taxon>Deinococcaceae</taxon>
        <taxon>Deinococcus</taxon>
    </lineage>
</organism>
<evidence type="ECO:0000313" key="1">
    <source>
        <dbReference type="EMBL" id="MFB9993868.1"/>
    </source>
</evidence>
<accession>A0ABV6B293</accession>
<name>A0ABV6B293_9DEIO</name>
<comment type="caution">
    <text evidence="1">The sequence shown here is derived from an EMBL/GenBank/DDBJ whole genome shotgun (WGS) entry which is preliminary data.</text>
</comment>
<dbReference type="Proteomes" id="UP001589733">
    <property type="component" value="Unassembled WGS sequence"/>
</dbReference>
<dbReference type="SUPFAM" id="SSF50969">
    <property type="entry name" value="YVTN repeat-like/Quinoprotein amine dehydrogenase"/>
    <property type="match status" value="1"/>
</dbReference>
<keyword evidence="2" id="KW-1185">Reference proteome</keyword>
<sequence length="299" mass="30678">MSATRFRQSSVIRRSLVGLSVLLGLAAAQIESVPSPLPAPLKAAAKLMAVKAPAPVMALVASPDGGLALVTPQGAYLQGQSGWAALNESKTGTRQLLVWRDGQWLIGSLAKGVTDFSGGQGTASVFRGNFLFKAPASVFRDNFVPSVVAGLNGEFYAAAGGALGLLKLDAEAWEPAALTDKGSPAAIVAVTASAEGTLYALGSDGSLWRLVGKGQKGEGWSLAAFRPPFNPPSSGGLWSLAAAADGVYAGAGNGVYRWNAARNEWQLLIATAQPAQALAVQQAHLLIGTETGLSSLVLR</sequence>
<dbReference type="InterPro" id="IPR011044">
    <property type="entry name" value="Quino_amine_DH_bsu"/>
</dbReference>
<protein>
    <submittedName>
        <fullName evidence="1">Uncharacterized protein</fullName>
    </submittedName>
</protein>
<gene>
    <name evidence="1" type="ORF">ACFFLM_18070</name>
</gene>
<dbReference type="EMBL" id="JBHLYR010000058">
    <property type="protein sequence ID" value="MFB9993868.1"/>
    <property type="molecule type" value="Genomic_DNA"/>
</dbReference>
<reference evidence="1 2" key="1">
    <citation type="submission" date="2024-09" db="EMBL/GenBank/DDBJ databases">
        <authorList>
            <person name="Sun Q."/>
            <person name="Mori K."/>
        </authorList>
    </citation>
    <scope>NUCLEOTIDE SEQUENCE [LARGE SCALE GENOMIC DNA]</scope>
    <source>
        <strain evidence="1 2">JCM 13503</strain>
    </source>
</reference>